<gene>
    <name evidence="1" type="ORF">METZ01_LOCUS66249</name>
</gene>
<reference evidence="1" key="1">
    <citation type="submission" date="2018-05" db="EMBL/GenBank/DDBJ databases">
        <authorList>
            <person name="Lanie J.A."/>
            <person name="Ng W.-L."/>
            <person name="Kazmierczak K.M."/>
            <person name="Andrzejewski T.M."/>
            <person name="Davidsen T.M."/>
            <person name="Wayne K.J."/>
            <person name="Tettelin H."/>
            <person name="Glass J.I."/>
            <person name="Rusch D."/>
            <person name="Podicherti R."/>
            <person name="Tsui H.-C.T."/>
            <person name="Winkler M.E."/>
        </authorList>
    </citation>
    <scope>NUCLEOTIDE SEQUENCE</scope>
</reference>
<sequence length="246" mass="28439">MMNDMKLIKISIFFFTFTNLFYLNQLYASQSLTPHNAEYSVNIRGIKGKLITSLELSKSTYKSRSMIQASGFAKLLLRGSIRELSVFNETQNSIYPNTFSSIDALSRKPRKINLRFDLDENIVKGNIDNKTIRLKFNQATYDRESLKYALMHYLLNNKKLVNFKLIEDNELKQLLITSIGTKLIKTPYGEFEAIGIKHSGVNSSKESILWCVEKLGYLPVRIEQYRNNKPWMTAVLIKYNNLLISP</sequence>
<proteinExistence type="predicted"/>
<name>A0A381TB67_9ZZZZ</name>
<evidence type="ECO:0000313" key="1">
    <source>
        <dbReference type="EMBL" id="SVA13395.1"/>
    </source>
</evidence>
<dbReference type="EMBL" id="UINC01004313">
    <property type="protein sequence ID" value="SVA13395.1"/>
    <property type="molecule type" value="Genomic_DNA"/>
</dbReference>
<dbReference type="InterPro" id="IPR021457">
    <property type="entry name" value="DUF3108"/>
</dbReference>
<accession>A0A381TB67</accession>
<dbReference type="Pfam" id="PF11306">
    <property type="entry name" value="DUF3108"/>
    <property type="match status" value="1"/>
</dbReference>
<evidence type="ECO:0008006" key="2">
    <source>
        <dbReference type="Google" id="ProtNLM"/>
    </source>
</evidence>
<dbReference type="AlphaFoldDB" id="A0A381TB67"/>
<protein>
    <recommendedName>
        <fullName evidence="2">DUF3108 domain-containing protein</fullName>
    </recommendedName>
</protein>
<organism evidence="1">
    <name type="scientific">marine metagenome</name>
    <dbReference type="NCBI Taxonomy" id="408172"/>
    <lineage>
        <taxon>unclassified sequences</taxon>
        <taxon>metagenomes</taxon>
        <taxon>ecological metagenomes</taxon>
    </lineage>
</organism>